<dbReference type="GO" id="GO:0006338">
    <property type="term" value="P:chromatin remodeling"/>
    <property type="evidence" value="ECO:0007669"/>
    <property type="project" value="InterPro"/>
</dbReference>
<dbReference type="GO" id="GO:0031011">
    <property type="term" value="C:Ino80 complex"/>
    <property type="evidence" value="ECO:0007669"/>
    <property type="project" value="InterPro"/>
</dbReference>
<sequence length="197" mass="21736">MTHLLLENLDNNHSFASGKGSGLQGVPWKDFSRSGLNDGKADGLRVENLFSKQTNPSEPVRKSKRVPKKRLLDGALDDGAEDDDEIRFLEKVKTSKISANHGAGFEDEERDVDGLNDEGDVCAGVHGSTSFGKKSKLGRVYEDTDYLEEEDLGSDGDRTSKRKKPRKELVDLSAHSKKEMTVTTRQRALQTGRDVSS</sequence>
<feature type="compositionally biased region" description="Acidic residues" evidence="1">
    <location>
        <begin position="105"/>
        <end position="120"/>
    </location>
</feature>
<dbReference type="Proteomes" id="UP001151752">
    <property type="component" value="Chromosome 5"/>
</dbReference>
<name>A0A9Q0P7V4_9ROSI</name>
<comment type="caution">
    <text evidence="2">The sequence shown here is derived from an EMBL/GenBank/DDBJ whole genome shotgun (WGS) entry which is preliminary data.</text>
</comment>
<proteinExistence type="predicted"/>
<dbReference type="AlphaFoldDB" id="A0A9Q0P7V4"/>
<feature type="non-terminal residue" evidence="2">
    <location>
        <position position="197"/>
    </location>
</feature>
<evidence type="ECO:0000256" key="1">
    <source>
        <dbReference type="SAM" id="MobiDB-lite"/>
    </source>
</evidence>
<evidence type="ECO:0000313" key="3">
    <source>
        <dbReference type="Proteomes" id="UP001151752"/>
    </source>
</evidence>
<feature type="compositionally biased region" description="Basic and acidic residues" evidence="1">
    <location>
        <begin position="167"/>
        <end position="180"/>
    </location>
</feature>
<reference evidence="2" key="2">
    <citation type="journal article" date="2023" name="Int. J. Mol. Sci.">
        <title>De Novo Assembly and Annotation of 11 Diverse Shrub Willow (Salix) Genomes Reveals Novel Gene Organization in Sex-Linked Regions.</title>
        <authorList>
            <person name="Hyden B."/>
            <person name="Feng K."/>
            <person name="Yates T.B."/>
            <person name="Jawdy S."/>
            <person name="Cereghino C."/>
            <person name="Smart L.B."/>
            <person name="Muchero W."/>
        </authorList>
    </citation>
    <scope>NUCLEOTIDE SEQUENCE</scope>
    <source>
        <tissue evidence="2">Shoot tip</tissue>
    </source>
</reference>
<dbReference type="InterPro" id="IPR029523">
    <property type="entry name" value="INO80B/Ies2"/>
</dbReference>
<protein>
    <submittedName>
        <fullName evidence="2">HIT ZINC FINGER AND PAPA-1-LIKE DOMAIN-CONTAINING PROTEIN</fullName>
    </submittedName>
</protein>
<feature type="region of interest" description="Disordered" evidence="1">
    <location>
        <begin position="99"/>
        <end position="197"/>
    </location>
</feature>
<dbReference type="EMBL" id="JAPFFM010000020">
    <property type="protein sequence ID" value="KAJ6683241.1"/>
    <property type="molecule type" value="Genomic_DNA"/>
</dbReference>
<evidence type="ECO:0000313" key="2">
    <source>
        <dbReference type="EMBL" id="KAJ6683241.1"/>
    </source>
</evidence>
<reference evidence="2" key="1">
    <citation type="submission" date="2022-11" db="EMBL/GenBank/DDBJ databases">
        <authorList>
            <person name="Hyden B.L."/>
            <person name="Feng K."/>
            <person name="Yates T."/>
            <person name="Jawdy S."/>
            <person name="Smart L.B."/>
            <person name="Muchero W."/>
        </authorList>
    </citation>
    <scope>NUCLEOTIDE SEQUENCE</scope>
    <source>
        <tissue evidence="2">Shoot tip</tissue>
    </source>
</reference>
<dbReference type="PANTHER" id="PTHR21561:SF14">
    <property type="entry name" value="HIT ZINC FINGER AND PAPA-1-LIKE DOMAIN-CONTAINING PROTEIN"/>
    <property type="match status" value="1"/>
</dbReference>
<keyword evidence="3" id="KW-1185">Reference proteome</keyword>
<feature type="compositionally biased region" description="Acidic residues" evidence="1">
    <location>
        <begin position="143"/>
        <end position="154"/>
    </location>
</feature>
<dbReference type="PANTHER" id="PTHR21561">
    <property type="entry name" value="INO80 COMPLEX SUBUNIT B"/>
    <property type="match status" value="1"/>
</dbReference>
<accession>A0A9Q0P7V4</accession>
<gene>
    <name evidence="2" type="ORF">OIU74_021328</name>
</gene>
<feature type="compositionally biased region" description="Polar residues" evidence="1">
    <location>
        <begin position="181"/>
        <end position="197"/>
    </location>
</feature>
<feature type="region of interest" description="Disordered" evidence="1">
    <location>
        <begin position="49"/>
        <end position="79"/>
    </location>
</feature>
<organism evidence="2 3">
    <name type="scientific">Salix koriyanagi</name>
    <dbReference type="NCBI Taxonomy" id="2511006"/>
    <lineage>
        <taxon>Eukaryota</taxon>
        <taxon>Viridiplantae</taxon>
        <taxon>Streptophyta</taxon>
        <taxon>Embryophyta</taxon>
        <taxon>Tracheophyta</taxon>
        <taxon>Spermatophyta</taxon>
        <taxon>Magnoliopsida</taxon>
        <taxon>eudicotyledons</taxon>
        <taxon>Gunneridae</taxon>
        <taxon>Pentapetalae</taxon>
        <taxon>rosids</taxon>
        <taxon>fabids</taxon>
        <taxon>Malpighiales</taxon>
        <taxon>Salicaceae</taxon>
        <taxon>Saliceae</taxon>
        <taxon>Salix</taxon>
    </lineage>
</organism>